<feature type="transmembrane region" description="Helical" evidence="8">
    <location>
        <begin position="540"/>
        <end position="558"/>
    </location>
</feature>
<evidence type="ECO:0000256" key="5">
    <source>
        <dbReference type="ARBA" id="ARBA00022989"/>
    </source>
</evidence>
<feature type="transmembrane region" description="Helical" evidence="8">
    <location>
        <begin position="172"/>
        <end position="192"/>
    </location>
</feature>
<reference evidence="9 10" key="1">
    <citation type="journal article" date="2021" name="MBio">
        <title>A New Model Trypanosomatid, Novymonas esmeraldas: Genomic Perception of Its 'Candidatus Pandoraea novymonadis' Endosymbiont.</title>
        <authorList>
            <person name="Zakharova A."/>
            <person name="Saura A."/>
            <person name="Butenko A."/>
            <person name="Podesvova L."/>
            <person name="Warmusova S."/>
            <person name="Kostygov A.Y."/>
            <person name="Nenarokova A."/>
            <person name="Lukes J."/>
            <person name="Opperdoes F.R."/>
            <person name="Yurchenko V."/>
        </authorList>
    </citation>
    <scope>NUCLEOTIDE SEQUENCE [LARGE SCALE GENOMIC DNA]</scope>
    <source>
        <strain evidence="9 10">E262AT.01</strain>
    </source>
</reference>
<evidence type="ECO:0000256" key="1">
    <source>
        <dbReference type="ARBA" id="ARBA00004141"/>
    </source>
</evidence>
<organism evidence="9 10">
    <name type="scientific">Novymonas esmeraldas</name>
    <dbReference type="NCBI Taxonomy" id="1808958"/>
    <lineage>
        <taxon>Eukaryota</taxon>
        <taxon>Discoba</taxon>
        <taxon>Euglenozoa</taxon>
        <taxon>Kinetoplastea</taxon>
        <taxon>Metakinetoplastina</taxon>
        <taxon>Trypanosomatida</taxon>
        <taxon>Trypanosomatidae</taxon>
        <taxon>Novymonas</taxon>
    </lineage>
</organism>
<keyword evidence="6 8" id="KW-0472">Membrane</keyword>
<proteinExistence type="inferred from homology"/>
<evidence type="ECO:0000256" key="2">
    <source>
        <dbReference type="ARBA" id="ARBA00007015"/>
    </source>
</evidence>
<keyword evidence="4 8" id="KW-0812">Transmembrane</keyword>
<gene>
    <name evidence="9" type="ORF">NESM_000226700</name>
</gene>
<comment type="subcellular location">
    <subcellularLocation>
        <location evidence="1">Membrane</location>
        <topology evidence="1">Multi-pass membrane protein</topology>
    </subcellularLocation>
</comment>
<dbReference type="PANTHER" id="PTHR31585">
    <property type="entry name" value="FOLATE-BIOPTERIN TRANSPORTER 1, CHLOROPLASTIC"/>
    <property type="match status" value="1"/>
</dbReference>
<dbReference type="InterPro" id="IPR004324">
    <property type="entry name" value="FBT"/>
</dbReference>
<name>A0AAW0F9A1_9TRYP</name>
<feature type="compositionally biased region" description="Basic and acidic residues" evidence="7">
    <location>
        <begin position="24"/>
        <end position="33"/>
    </location>
</feature>
<keyword evidence="5 8" id="KW-1133">Transmembrane helix</keyword>
<feature type="transmembrane region" description="Helical" evidence="8">
    <location>
        <begin position="430"/>
        <end position="448"/>
    </location>
</feature>
<feature type="region of interest" description="Disordered" evidence="7">
    <location>
        <begin position="1"/>
        <end position="38"/>
    </location>
</feature>
<feature type="transmembrane region" description="Helical" evidence="8">
    <location>
        <begin position="242"/>
        <end position="263"/>
    </location>
</feature>
<evidence type="ECO:0000256" key="3">
    <source>
        <dbReference type="ARBA" id="ARBA00022448"/>
    </source>
</evidence>
<accession>A0AAW0F9A1</accession>
<dbReference type="SUPFAM" id="SSF103473">
    <property type="entry name" value="MFS general substrate transporter"/>
    <property type="match status" value="1"/>
</dbReference>
<dbReference type="InterPro" id="IPR039309">
    <property type="entry name" value="BT1"/>
</dbReference>
<dbReference type="InterPro" id="IPR036259">
    <property type="entry name" value="MFS_trans_sf"/>
</dbReference>
<evidence type="ECO:0000256" key="6">
    <source>
        <dbReference type="ARBA" id="ARBA00023136"/>
    </source>
</evidence>
<feature type="region of interest" description="Disordered" evidence="7">
    <location>
        <begin position="646"/>
        <end position="669"/>
    </location>
</feature>
<dbReference type="Pfam" id="PF03092">
    <property type="entry name" value="BT1"/>
    <property type="match status" value="1"/>
</dbReference>
<evidence type="ECO:0000256" key="4">
    <source>
        <dbReference type="ARBA" id="ARBA00022692"/>
    </source>
</evidence>
<dbReference type="Proteomes" id="UP001430356">
    <property type="component" value="Unassembled WGS sequence"/>
</dbReference>
<comment type="caution">
    <text evidence="9">The sequence shown here is derived from an EMBL/GenBank/DDBJ whole genome shotgun (WGS) entry which is preliminary data.</text>
</comment>
<evidence type="ECO:0000256" key="8">
    <source>
        <dbReference type="SAM" id="Phobius"/>
    </source>
</evidence>
<feature type="transmembrane region" description="Helical" evidence="8">
    <location>
        <begin position="404"/>
        <end position="423"/>
    </location>
</feature>
<feature type="transmembrane region" description="Helical" evidence="8">
    <location>
        <begin position="378"/>
        <end position="398"/>
    </location>
</feature>
<dbReference type="GO" id="GO:0016020">
    <property type="term" value="C:membrane"/>
    <property type="evidence" value="ECO:0007669"/>
    <property type="project" value="UniProtKB-SubCell"/>
</dbReference>
<feature type="compositionally biased region" description="Basic and acidic residues" evidence="7">
    <location>
        <begin position="659"/>
        <end position="669"/>
    </location>
</feature>
<evidence type="ECO:0000256" key="7">
    <source>
        <dbReference type="SAM" id="MobiDB-lite"/>
    </source>
</evidence>
<dbReference type="PANTHER" id="PTHR31585:SF51">
    <property type="entry name" value="TRANSPORTER, PUTATIVE-RELATED"/>
    <property type="match status" value="1"/>
</dbReference>
<feature type="transmembrane region" description="Helical" evidence="8">
    <location>
        <begin position="468"/>
        <end position="492"/>
    </location>
</feature>
<keyword evidence="3" id="KW-0813">Transport</keyword>
<feature type="transmembrane region" description="Helical" evidence="8">
    <location>
        <begin position="613"/>
        <end position="633"/>
    </location>
</feature>
<evidence type="ECO:0000313" key="10">
    <source>
        <dbReference type="Proteomes" id="UP001430356"/>
    </source>
</evidence>
<dbReference type="AlphaFoldDB" id="A0AAW0F9A1"/>
<feature type="transmembrane region" description="Helical" evidence="8">
    <location>
        <begin position="147"/>
        <end position="166"/>
    </location>
</feature>
<protein>
    <submittedName>
        <fullName evidence="9">Pteridine transporter</fullName>
    </submittedName>
</protein>
<keyword evidence="10" id="KW-1185">Reference proteome</keyword>
<evidence type="ECO:0000313" key="9">
    <source>
        <dbReference type="EMBL" id="KAK7201620.1"/>
    </source>
</evidence>
<sequence length="669" mass="73344">MDRARQPQEPSSDDVYEGTQLDAVKNDTRRDVQDALPPPSTAKYVHPDAARLFESCPWMRHIPLFGPSCAGLGPRCTLSLSSCFFLSKGLGGNLLAYNLYAMFRTRFGLDGTRYQRLASLRLMGWSVKAFSACISDTFALFGYTKRWYCAGSCVAGGAFALAFALLPARESSANTGAGFMFLTCFCMANVDIMTDGHYSRLLRKNPTVGPHLVSWIWSAVFVASLVSAGIQGPLADAGIPQVALYISAGCQAVVVFFFIFNWYGERTNRVERHEDVMLETAEKRKLLAQENSVSEVNEPTADAEDGSHVPSRRAAATEQLSAEPESQPKELPGGTVVERADVVEDDAEEEVDQSSYITSLCCGAVEVNHEVFLRNWRLYVYSAVMVSAVVVQSVVTLFGGPRDLGIACLVIAVTCCAVAFWACHIVAAKAIVFIFLDMLSFVHLPGVMDSFYMAPKSCYPEGPHFTFVFYNTISSIIANIAAVGGAICFSYFFSKRSYWFTFVCVLALKEVSSVFDIILVKRWNLHVGIPDHAMYIMGDAVVFRLCLELSWIPVALLFSRICPRGSESIIFALASGFSNMGQSMAGAVGSLLIELVWTVETKGICDFSNVPMLLLVAHILIPLAVFPLAFLLLPRARMCDDLDVSEHPSPAQLSTPAARKREDHADRVA</sequence>
<dbReference type="NCBIfam" id="TIGR00788">
    <property type="entry name" value="fbt"/>
    <property type="match status" value="1"/>
</dbReference>
<feature type="transmembrane region" description="Helical" evidence="8">
    <location>
        <begin position="570"/>
        <end position="593"/>
    </location>
</feature>
<feature type="transmembrane region" description="Helical" evidence="8">
    <location>
        <begin position="499"/>
        <end position="520"/>
    </location>
</feature>
<feature type="transmembrane region" description="Helical" evidence="8">
    <location>
        <begin position="212"/>
        <end position="230"/>
    </location>
</feature>
<dbReference type="EMBL" id="JAECZO010000018">
    <property type="protein sequence ID" value="KAK7201620.1"/>
    <property type="molecule type" value="Genomic_DNA"/>
</dbReference>
<feature type="region of interest" description="Disordered" evidence="7">
    <location>
        <begin position="289"/>
        <end position="335"/>
    </location>
</feature>
<comment type="similarity">
    <text evidence="2">Belongs to the major facilitator superfamily. Folate-biopterin transporter (TC 2.A.71) family.</text>
</comment>